<sequence length="89" mass="10389">MRPRHGSRRSKDYARQRHQDNVIKVGPRARAVRLRGQRLRLAERPFATNDELSALDDRDLRAVRGRRLREVMRSGSRPSMGRPAEHGHQ</sequence>
<organism evidence="2 3">
    <name type="scientific">Streptomyces globisporus</name>
    <dbReference type="NCBI Taxonomy" id="1908"/>
    <lineage>
        <taxon>Bacteria</taxon>
        <taxon>Bacillati</taxon>
        <taxon>Actinomycetota</taxon>
        <taxon>Actinomycetes</taxon>
        <taxon>Kitasatosporales</taxon>
        <taxon>Streptomycetaceae</taxon>
        <taxon>Streptomyces</taxon>
    </lineage>
</organism>
<accession>A0ABM9H8M7</accession>
<evidence type="ECO:0008006" key="4">
    <source>
        <dbReference type="Google" id="ProtNLM"/>
    </source>
</evidence>
<evidence type="ECO:0000313" key="2">
    <source>
        <dbReference type="EMBL" id="CAH9420017.1"/>
    </source>
</evidence>
<reference evidence="2" key="1">
    <citation type="submission" date="2022-03" db="EMBL/GenBank/DDBJ databases">
        <authorList>
            <person name="Leyn A S."/>
        </authorList>
    </citation>
    <scope>NUCLEOTIDE SEQUENCE</scope>
    <source>
        <strain evidence="2">Streptomyces globisporus 4-3</strain>
    </source>
</reference>
<protein>
    <recommendedName>
        <fullName evidence="4">DUF1127 domain-containing protein</fullName>
    </recommendedName>
</protein>
<gene>
    <name evidence="2" type="ORF">SGL43_07073</name>
</gene>
<feature type="region of interest" description="Disordered" evidence="1">
    <location>
        <begin position="70"/>
        <end position="89"/>
    </location>
</feature>
<feature type="region of interest" description="Disordered" evidence="1">
    <location>
        <begin position="1"/>
        <end position="22"/>
    </location>
</feature>
<evidence type="ECO:0000256" key="1">
    <source>
        <dbReference type="SAM" id="MobiDB-lite"/>
    </source>
</evidence>
<keyword evidence="3" id="KW-1185">Reference proteome</keyword>
<comment type="caution">
    <text evidence="2">The sequence shown here is derived from an EMBL/GenBank/DDBJ whole genome shotgun (WGS) entry which is preliminary data.</text>
</comment>
<feature type="compositionally biased region" description="Basic and acidic residues" evidence="1">
    <location>
        <begin position="9"/>
        <end position="21"/>
    </location>
</feature>
<proteinExistence type="predicted"/>
<dbReference type="Proteomes" id="UP001154015">
    <property type="component" value="Unassembled WGS sequence"/>
</dbReference>
<name>A0ABM9H8M7_STRGL</name>
<dbReference type="EMBL" id="CAKXYP010000030">
    <property type="protein sequence ID" value="CAH9420017.1"/>
    <property type="molecule type" value="Genomic_DNA"/>
</dbReference>
<evidence type="ECO:0000313" key="3">
    <source>
        <dbReference type="Proteomes" id="UP001154015"/>
    </source>
</evidence>